<evidence type="ECO:0000313" key="2">
    <source>
        <dbReference type="EMBL" id="TDQ58828.1"/>
    </source>
</evidence>
<keyword evidence="3" id="KW-1185">Reference proteome</keyword>
<accession>A0A4R6VEA9</accession>
<dbReference type="Proteomes" id="UP000295705">
    <property type="component" value="Unassembled WGS sequence"/>
</dbReference>
<dbReference type="InterPro" id="IPR021255">
    <property type="entry name" value="DUF2807"/>
</dbReference>
<comment type="caution">
    <text evidence="2">The sequence shown here is derived from an EMBL/GenBank/DDBJ whole genome shotgun (WGS) entry which is preliminary data.</text>
</comment>
<proteinExistence type="predicted"/>
<organism evidence="2 3">
    <name type="scientific">Actinomycetospora succinea</name>
    <dbReference type="NCBI Taxonomy" id="663603"/>
    <lineage>
        <taxon>Bacteria</taxon>
        <taxon>Bacillati</taxon>
        <taxon>Actinomycetota</taxon>
        <taxon>Actinomycetes</taxon>
        <taxon>Pseudonocardiales</taxon>
        <taxon>Pseudonocardiaceae</taxon>
        <taxon>Actinomycetospora</taxon>
    </lineage>
</organism>
<evidence type="ECO:0000313" key="3">
    <source>
        <dbReference type="Proteomes" id="UP000295705"/>
    </source>
</evidence>
<protein>
    <recommendedName>
        <fullName evidence="1">Putative auto-transporter adhesin head GIN domain-containing protein</fullName>
    </recommendedName>
</protein>
<dbReference type="AlphaFoldDB" id="A0A4R6VEA9"/>
<dbReference type="EMBL" id="SNYO01000004">
    <property type="protein sequence ID" value="TDQ58828.1"/>
    <property type="molecule type" value="Genomic_DNA"/>
</dbReference>
<dbReference type="Pfam" id="PF10988">
    <property type="entry name" value="DUF2807"/>
    <property type="match status" value="1"/>
</dbReference>
<reference evidence="2 3" key="1">
    <citation type="submission" date="2019-03" db="EMBL/GenBank/DDBJ databases">
        <title>Genomic Encyclopedia of Type Strains, Phase IV (KMG-IV): sequencing the most valuable type-strain genomes for metagenomic binning, comparative biology and taxonomic classification.</title>
        <authorList>
            <person name="Goeker M."/>
        </authorList>
    </citation>
    <scope>NUCLEOTIDE SEQUENCE [LARGE SCALE GENOMIC DNA]</scope>
    <source>
        <strain evidence="2 3">DSM 45775</strain>
    </source>
</reference>
<evidence type="ECO:0000259" key="1">
    <source>
        <dbReference type="Pfam" id="PF10988"/>
    </source>
</evidence>
<feature type="domain" description="Putative auto-transporter adhesin head GIN" evidence="1">
    <location>
        <begin position="2"/>
        <end position="33"/>
    </location>
</feature>
<sequence>MSVGGAGTATVNAARTLEARVTGVGDIVYLGNPAVTQTVSGIGTVRRG</sequence>
<name>A0A4R6VEA9_9PSEU</name>
<dbReference type="Gene3D" id="2.160.20.120">
    <property type="match status" value="1"/>
</dbReference>
<gene>
    <name evidence="2" type="ORF">EV188_104575</name>
</gene>